<name>A0A561PL66_9BACT</name>
<sequence>MPCELTQSLTQDCKDSIGGVSEVMAIEFDNVESITETAGVISAIVLATGKQFRKYSMPKDTAFFTDVPTANVQNGTIFYQQEVTIVFNKMRTNVRNELLLLAQNRLIFIIKDKNGTYWLLGKKNALDLTGGEGGTGTASGDRNGYTRVFTGQEPQMAVEVQSTLIAALLLPAA</sequence>
<reference evidence="1 2" key="1">
    <citation type="submission" date="2019-06" db="EMBL/GenBank/DDBJ databases">
        <title>Sorghum-associated microbial communities from plants grown in Nebraska, USA.</title>
        <authorList>
            <person name="Schachtman D."/>
        </authorList>
    </citation>
    <scope>NUCLEOTIDE SEQUENCE [LARGE SCALE GENOMIC DNA]</scope>
    <source>
        <strain evidence="1 2">1209</strain>
    </source>
</reference>
<protein>
    <submittedName>
        <fullName evidence="1">Uncharacterized protein</fullName>
    </submittedName>
</protein>
<organism evidence="1 2">
    <name type="scientific">Chitinophaga polysaccharea</name>
    <dbReference type="NCBI Taxonomy" id="1293035"/>
    <lineage>
        <taxon>Bacteria</taxon>
        <taxon>Pseudomonadati</taxon>
        <taxon>Bacteroidota</taxon>
        <taxon>Chitinophagia</taxon>
        <taxon>Chitinophagales</taxon>
        <taxon>Chitinophagaceae</taxon>
        <taxon>Chitinophaga</taxon>
    </lineage>
</organism>
<comment type="caution">
    <text evidence="1">The sequence shown here is derived from an EMBL/GenBank/DDBJ whole genome shotgun (WGS) entry which is preliminary data.</text>
</comment>
<proteinExistence type="predicted"/>
<evidence type="ECO:0000313" key="2">
    <source>
        <dbReference type="Proteomes" id="UP000320811"/>
    </source>
</evidence>
<keyword evidence="2" id="KW-1185">Reference proteome</keyword>
<gene>
    <name evidence="1" type="ORF">FHW36_10677</name>
</gene>
<accession>A0A561PL66</accession>
<dbReference type="OrthoDB" id="672815at2"/>
<dbReference type="AlphaFoldDB" id="A0A561PL66"/>
<dbReference type="RefSeq" id="WP_145671288.1">
    <property type="nucleotide sequence ID" value="NZ_VIWO01000006.1"/>
</dbReference>
<dbReference type="Proteomes" id="UP000320811">
    <property type="component" value="Unassembled WGS sequence"/>
</dbReference>
<dbReference type="EMBL" id="VIWO01000006">
    <property type="protein sequence ID" value="TWF38854.1"/>
    <property type="molecule type" value="Genomic_DNA"/>
</dbReference>
<evidence type="ECO:0000313" key="1">
    <source>
        <dbReference type="EMBL" id="TWF38854.1"/>
    </source>
</evidence>